<dbReference type="GO" id="GO:0048269">
    <property type="term" value="C:methionine adenosyltransferase complex"/>
    <property type="evidence" value="ECO:0007669"/>
    <property type="project" value="TreeGrafter"/>
</dbReference>
<dbReference type="CDD" id="cd05254">
    <property type="entry name" value="dTDP_HR_like_SDR_e"/>
    <property type="match status" value="1"/>
</dbReference>
<dbReference type="InterPro" id="IPR005913">
    <property type="entry name" value="dTDP_dehydrorham_reduct"/>
</dbReference>
<keyword evidence="2" id="KW-0808">Transferase</keyword>
<dbReference type="OrthoDB" id="6235964at2759"/>
<dbReference type="GO" id="GO:0016740">
    <property type="term" value="F:transferase activity"/>
    <property type="evidence" value="ECO:0007669"/>
    <property type="project" value="UniProtKB-KW"/>
</dbReference>
<dbReference type="UniPathway" id="UPA00315">
    <property type="reaction ID" value="UER00080"/>
</dbReference>
<keyword evidence="3" id="KW-1185">Reference proteome</keyword>
<evidence type="ECO:0000313" key="3">
    <source>
        <dbReference type="Proteomes" id="UP000070700"/>
    </source>
</evidence>
<dbReference type="FunFam" id="3.40.50.720:FF:000357">
    <property type="entry name" value="Methionine adenosyltransferase 2 subunit beta"/>
    <property type="match status" value="1"/>
</dbReference>
<evidence type="ECO:0000313" key="2">
    <source>
        <dbReference type="EMBL" id="KUJ17736.1"/>
    </source>
</evidence>
<dbReference type="InterPro" id="IPR036291">
    <property type="entry name" value="NAD(P)-bd_dom_sf"/>
</dbReference>
<dbReference type="InParanoid" id="A0A194XC51"/>
<dbReference type="STRING" id="149040.A0A194XC51"/>
<dbReference type="PANTHER" id="PTHR10491:SF4">
    <property type="entry name" value="METHIONINE ADENOSYLTRANSFERASE 2 SUBUNIT BETA"/>
    <property type="match status" value="1"/>
</dbReference>
<feature type="domain" description="RmlD-like substrate binding" evidence="1">
    <location>
        <begin position="5"/>
        <end position="292"/>
    </location>
</feature>
<dbReference type="Proteomes" id="UP000070700">
    <property type="component" value="Unassembled WGS sequence"/>
</dbReference>
<organism evidence="2 3">
    <name type="scientific">Mollisia scopiformis</name>
    <name type="common">Conifer needle endophyte fungus</name>
    <name type="synonym">Phialocephala scopiformis</name>
    <dbReference type="NCBI Taxonomy" id="149040"/>
    <lineage>
        <taxon>Eukaryota</taxon>
        <taxon>Fungi</taxon>
        <taxon>Dikarya</taxon>
        <taxon>Ascomycota</taxon>
        <taxon>Pezizomycotina</taxon>
        <taxon>Leotiomycetes</taxon>
        <taxon>Helotiales</taxon>
        <taxon>Mollisiaceae</taxon>
        <taxon>Mollisia</taxon>
    </lineage>
</organism>
<dbReference type="Gene3D" id="3.40.50.720">
    <property type="entry name" value="NAD(P)-binding Rossmann-like Domain"/>
    <property type="match status" value="1"/>
</dbReference>
<dbReference type="RefSeq" id="XP_018072091.1">
    <property type="nucleotide sequence ID" value="XM_018209252.1"/>
</dbReference>
<dbReference type="GeneID" id="28818978"/>
<gene>
    <name evidence="2" type="ORF">LY89DRAFT_584115</name>
</gene>
<dbReference type="InterPro" id="IPR029903">
    <property type="entry name" value="RmlD-like-bd"/>
</dbReference>
<evidence type="ECO:0000259" key="1">
    <source>
        <dbReference type="Pfam" id="PF04321"/>
    </source>
</evidence>
<dbReference type="PANTHER" id="PTHR10491">
    <property type="entry name" value="DTDP-4-DEHYDRORHAMNOSE REDUCTASE"/>
    <property type="match status" value="1"/>
</dbReference>
<dbReference type="EMBL" id="KQ947414">
    <property type="protein sequence ID" value="KUJ17736.1"/>
    <property type="molecule type" value="Genomic_DNA"/>
</dbReference>
<dbReference type="AlphaFoldDB" id="A0A194XC51"/>
<sequence>MPRTALVTGATGLLGRQVIIAFQRAGYDVVGTGFSRAKPPSMLKLDLNSSSSIASVLDETKPDVVVHCAANRFPDKCDSDPDGTRALNITASQTLAQLCAQRSIFLLYISTDYVFPGVEGEAPYEVDAVPRPTNLYGETKWEGEKAVLGEGNGGAVVLRVPVLYGSVEEEVGNKESAVNVLMDAVWKVQKEEMKMDHWAVRYPTNTEDVGRVCTDTATKYLDSDNRSSLPPILHFSSEDKMTKYEICELLAEIMGLPIDNMSPNTDGNDPNAKVQRPYDCHLSTKALKDMGINISTMDFKGWWRREVRAFRK</sequence>
<name>A0A194XC51_MOLSC</name>
<dbReference type="SUPFAM" id="SSF51735">
    <property type="entry name" value="NAD(P)-binding Rossmann-fold domains"/>
    <property type="match status" value="1"/>
</dbReference>
<reference evidence="2 3" key="1">
    <citation type="submission" date="2015-10" db="EMBL/GenBank/DDBJ databases">
        <title>Full genome of DAOMC 229536 Phialocephala scopiformis, a fungal endophyte of spruce producing the potent anti-insectan compound rugulosin.</title>
        <authorList>
            <consortium name="DOE Joint Genome Institute"/>
            <person name="Walker A.K."/>
            <person name="Frasz S.L."/>
            <person name="Seifert K.A."/>
            <person name="Miller J.D."/>
            <person name="Mondo S.J."/>
            <person name="Labutti K."/>
            <person name="Lipzen A."/>
            <person name="Dockter R."/>
            <person name="Kennedy M."/>
            <person name="Grigoriev I.V."/>
            <person name="Spatafora J.W."/>
        </authorList>
    </citation>
    <scope>NUCLEOTIDE SEQUENCE [LARGE SCALE GENOMIC DNA]</scope>
    <source>
        <strain evidence="2 3">CBS 120377</strain>
    </source>
</reference>
<accession>A0A194XC51</accession>
<dbReference type="Pfam" id="PF04321">
    <property type="entry name" value="RmlD_sub_bind"/>
    <property type="match status" value="1"/>
</dbReference>
<protein>
    <submittedName>
        <fullName evidence="2">Putative methionine adenosyltransferase 2 subunit beta</fullName>
    </submittedName>
</protein>
<proteinExistence type="predicted"/>
<dbReference type="GO" id="GO:0048270">
    <property type="term" value="F:methionine adenosyltransferase regulator activity"/>
    <property type="evidence" value="ECO:0007669"/>
    <property type="project" value="TreeGrafter"/>
</dbReference>
<dbReference type="KEGG" id="psco:LY89DRAFT_584115"/>
<dbReference type="GO" id="GO:0006556">
    <property type="term" value="P:S-adenosylmethionine biosynthetic process"/>
    <property type="evidence" value="ECO:0007669"/>
    <property type="project" value="UniProtKB-UniPathway"/>
</dbReference>